<dbReference type="STRING" id="888741.HMPREF9098_2329"/>
<dbReference type="AlphaFoldDB" id="F0F2J4"/>
<sequence length="68" mass="7649">MKQKKQPALVANEVQAAFSCSKYRRHCFGRLHGVAPPYPRRTAARCPSIRTFKSSLHPEKQGAGCFFV</sequence>
<dbReference type="Proteomes" id="UP000004088">
    <property type="component" value="Unassembled WGS sequence"/>
</dbReference>
<protein>
    <submittedName>
        <fullName evidence="1">Uncharacterized protein</fullName>
    </submittedName>
</protein>
<organism evidence="1 2">
    <name type="scientific">Kingella denitrificans ATCC 33394</name>
    <dbReference type="NCBI Taxonomy" id="888741"/>
    <lineage>
        <taxon>Bacteria</taxon>
        <taxon>Pseudomonadati</taxon>
        <taxon>Pseudomonadota</taxon>
        <taxon>Betaproteobacteria</taxon>
        <taxon>Neisseriales</taxon>
        <taxon>Neisseriaceae</taxon>
        <taxon>Kingella</taxon>
    </lineage>
</organism>
<comment type="caution">
    <text evidence="1">The sequence shown here is derived from an EMBL/GenBank/DDBJ whole genome shotgun (WGS) entry which is preliminary data.</text>
</comment>
<dbReference type="HOGENOM" id="CLU_2788337_0_0_4"/>
<evidence type="ECO:0000313" key="1">
    <source>
        <dbReference type="EMBL" id="EGC16301.1"/>
    </source>
</evidence>
<evidence type="ECO:0000313" key="2">
    <source>
        <dbReference type="Proteomes" id="UP000004088"/>
    </source>
</evidence>
<proteinExistence type="predicted"/>
<keyword evidence="2" id="KW-1185">Reference proteome</keyword>
<accession>F0F2J4</accession>
<reference evidence="1 2" key="1">
    <citation type="submission" date="2011-01" db="EMBL/GenBank/DDBJ databases">
        <authorList>
            <person name="Muzny D."/>
            <person name="Qin X."/>
            <person name="Deng J."/>
            <person name="Jiang H."/>
            <person name="Liu Y."/>
            <person name="Qu J."/>
            <person name="Song X.-Z."/>
            <person name="Zhang L."/>
            <person name="Thornton R."/>
            <person name="Coyle M."/>
            <person name="Francisco L."/>
            <person name="Jackson L."/>
            <person name="Javaid M."/>
            <person name="Korchina V."/>
            <person name="Kovar C."/>
            <person name="Mata R."/>
            <person name="Mathew T."/>
            <person name="Ngo R."/>
            <person name="Nguyen L."/>
            <person name="Nguyen N."/>
            <person name="Okwuonu G."/>
            <person name="Ongeri F."/>
            <person name="Pham C."/>
            <person name="Simmons D."/>
            <person name="Wilczek-Boney K."/>
            <person name="Hale W."/>
            <person name="Jakkamsetti A."/>
            <person name="Pham P."/>
            <person name="Ruth R."/>
            <person name="San Lucas F."/>
            <person name="Warren J."/>
            <person name="Zhang J."/>
            <person name="Zhao Z."/>
            <person name="Zhou C."/>
            <person name="Zhu D."/>
            <person name="Lee S."/>
            <person name="Bess C."/>
            <person name="Blankenburg K."/>
            <person name="Forbes L."/>
            <person name="Fu Q."/>
            <person name="Gubbala S."/>
            <person name="Hirani K."/>
            <person name="Jayaseelan J.C."/>
            <person name="Lara F."/>
            <person name="Munidasa M."/>
            <person name="Palculict T."/>
            <person name="Patil S."/>
            <person name="Pu L.-L."/>
            <person name="Saada N."/>
            <person name="Tang L."/>
            <person name="Weissenberger G."/>
            <person name="Zhu Y."/>
            <person name="Hemphill L."/>
            <person name="Shang Y."/>
            <person name="Youmans B."/>
            <person name="Ayvaz T."/>
            <person name="Ross M."/>
            <person name="Santibanez J."/>
            <person name="Aqrawi P."/>
            <person name="Gross S."/>
            <person name="Joshi V."/>
            <person name="Fowler G."/>
            <person name="Nazareth L."/>
            <person name="Reid J."/>
            <person name="Worley K."/>
            <person name="Petrosino J."/>
            <person name="Highlander S."/>
            <person name="Gibbs R."/>
        </authorList>
    </citation>
    <scope>NUCLEOTIDE SEQUENCE [LARGE SCALE GENOMIC DNA]</scope>
    <source>
        <strain evidence="1 2">ATCC 33394</strain>
    </source>
</reference>
<name>F0F2J4_9NEIS</name>
<gene>
    <name evidence="1" type="ORF">HMPREF9098_2329</name>
</gene>
<dbReference type="EMBL" id="AEWV01000043">
    <property type="protein sequence ID" value="EGC16301.1"/>
    <property type="molecule type" value="Genomic_DNA"/>
</dbReference>